<organism evidence="2 3">
    <name type="scientific">Planotetraspora kaengkrachanensis</name>
    <dbReference type="NCBI Taxonomy" id="575193"/>
    <lineage>
        <taxon>Bacteria</taxon>
        <taxon>Bacillati</taxon>
        <taxon>Actinomycetota</taxon>
        <taxon>Actinomycetes</taxon>
        <taxon>Streptosporangiales</taxon>
        <taxon>Streptosporangiaceae</taxon>
        <taxon>Planotetraspora</taxon>
    </lineage>
</organism>
<dbReference type="SUPFAM" id="SSF47473">
    <property type="entry name" value="EF-hand"/>
    <property type="match status" value="1"/>
</dbReference>
<comment type="caution">
    <text evidence="2">The sequence shown here is derived from an EMBL/GenBank/DDBJ whole genome shotgun (WGS) entry which is preliminary data.</text>
</comment>
<dbReference type="Gene3D" id="1.10.238.10">
    <property type="entry name" value="EF-hand"/>
    <property type="match status" value="1"/>
</dbReference>
<dbReference type="AlphaFoldDB" id="A0A8J3M563"/>
<dbReference type="SMART" id="SM00054">
    <property type="entry name" value="EFh"/>
    <property type="match status" value="2"/>
</dbReference>
<proteinExistence type="predicted"/>
<dbReference type="RefSeq" id="WP_203882858.1">
    <property type="nucleotide sequence ID" value="NZ_BAABHH010000039.1"/>
</dbReference>
<reference evidence="2 3" key="1">
    <citation type="submission" date="2021-01" db="EMBL/GenBank/DDBJ databases">
        <title>Whole genome shotgun sequence of Planotetraspora kaengkrachanensis NBRC 104272.</title>
        <authorList>
            <person name="Komaki H."/>
            <person name="Tamura T."/>
        </authorList>
    </citation>
    <scope>NUCLEOTIDE SEQUENCE [LARGE SCALE GENOMIC DNA]</scope>
    <source>
        <strain evidence="2 3">NBRC 104272</strain>
    </source>
</reference>
<feature type="domain" description="EF-hand" evidence="1">
    <location>
        <begin position="37"/>
        <end position="68"/>
    </location>
</feature>
<feature type="domain" description="EF-hand" evidence="1">
    <location>
        <begin position="1"/>
        <end position="36"/>
    </location>
</feature>
<dbReference type="InterPro" id="IPR002048">
    <property type="entry name" value="EF_hand_dom"/>
</dbReference>
<dbReference type="Pfam" id="PF13499">
    <property type="entry name" value="EF-hand_7"/>
    <property type="match status" value="1"/>
</dbReference>
<dbReference type="InterPro" id="IPR018247">
    <property type="entry name" value="EF_Hand_1_Ca_BS"/>
</dbReference>
<keyword evidence="3" id="KW-1185">Reference proteome</keyword>
<dbReference type="PROSITE" id="PS00018">
    <property type="entry name" value="EF_HAND_1"/>
    <property type="match status" value="2"/>
</dbReference>
<dbReference type="PROSITE" id="PS50222">
    <property type="entry name" value="EF_HAND_2"/>
    <property type="match status" value="2"/>
</dbReference>
<accession>A0A8J3M563</accession>
<dbReference type="CDD" id="cd00051">
    <property type="entry name" value="EFh"/>
    <property type="match status" value="1"/>
</dbReference>
<sequence>MADDEATRTFEEFDGDDDGYITAEEFKLAMNARREEVSGDDLESIFAHTDDDQDGRINLAEFTEAWNA</sequence>
<evidence type="ECO:0000259" key="1">
    <source>
        <dbReference type="PROSITE" id="PS50222"/>
    </source>
</evidence>
<dbReference type="EMBL" id="BONV01000009">
    <property type="protein sequence ID" value="GIG79386.1"/>
    <property type="molecule type" value="Genomic_DNA"/>
</dbReference>
<dbReference type="InterPro" id="IPR011992">
    <property type="entry name" value="EF-hand-dom_pair"/>
</dbReference>
<gene>
    <name evidence="2" type="ORF">Pka01_25130</name>
</gene>
<dbReference type="Proteomes" id="UP000630097">
    <property type="component" value="Unassembled WGS sequence"/>
</dbReference>
<evidence type="ECO:0000313" key="3">
    <source>
        <dbReference type="Proteomes" id="UP000630097"/>
    </source>
</evidence>
<evidence type="ECO:0000313" key="2">
    <source>
        <dbReference type="EMBL" id="GIG79386.1"/>
    </source>
</evidence>
<name>A0A8J3M563_9ACTN</name>
<dbReference type="GO" id="GO:0005509">
    <property type="term" value="F:calcium ion binding"/>
    <property type="evidence" value="ECO:0007669"/>
    <property type="project" value="InterPro"/>
</dbReference>
<protein>
    <recommendedName>
        <fullName evidence="1">EF-hand domain-containing protein</fullName>
    </recommendedName>
</protein>